<evidence type="ECO:0000313" key="2">
    <source>
        <dbReference type="Proteomes" id="UP000320333"/>
    </source>
</evidence>
<evidence type="ECO:0000313" key="1">
    <source>
        <dbReference type="EMBL" id="TPX61236.1"/>
    </source>
</evidence>
<gene>
    <name evidence="1" type="ORF">CcCBS67573_g08950</name>
</gene>
<comment type="caution">
    <text evidence="1">The sequence shown here is derived from an EMBL/GenBank/DDBJ whole genome shotgun (WGS) entry which is preliminary data.</text>
</comment>
<accession>A0A507EBS4</accession>
<name>A0A507EBS4_9FUNG</name>
<proteinExistence type="predicted"/>
<dbReference type="Proteomes" id="UP000320333">
    <property type="component" value="Unassembled WGS sequence"/>
</dbReference>
<dbReference type="AlphaFoldDB" id="A0A507EBS4"/>
<protein>
    <submittedName>
        <fullName evidence="1">Uncharacterized protein</fullName>
    </submittedName>
</protein>
<sequence>MPTDDEHARLLAQEERDHQMAVNLAQQDQYQPPRSELPEYAPYPAMPVALPHYYDQQKQQYPNTPPYMQQQQAWQQPQQQAWQQPQQVIIIQGNPNPWIPIYTVNGTAQAMVAHHNLPPRRTAQYANAGYPGASTDAIRNPVQPSVTYRMEQVPVQEAIVANAWGNGVIHEERYDTNSVFRRGFYGRQGRSIFVNDNSESSRPKRKWF</sequence>
<dbReference type="EMBL" id="QEAP01000671">
    <property type="protein sequence ID" value="TPX61236.1"/>
    <property type="molecule type" value="Genomic_DNA"/>
</dbReference>
<keyword evidence="2" id="KW-1185">Reference proteome</keyword>
<dbReference type="OrthoDB" id="2108226at2759"/>
<reference evidence="1 2" key="1">
    <citation type="journal article" date="2019" name="Sci. Rep.">
        <title>Comparative genomics of chytrid fungi reveal insights into the obligate biotrophic and pathogenic lifestyle of Synchytrium endobioticum.</title>
        <authorList>
            <person name="van de Vossenberg B.T.L.H."/>
            <person name="Warris S."/>
            <person name="Nguyen H.D.T."/>
            <person name="van Gent-Pelzer M.P.E."/>
            <person name="Joly D.L."/>
            <person name="van de Geest H.C."/>
            <person name="Bonants P.J.M."/>
            <person name="Smith D.S."/>
            <person name="Levesque C.A."/>
            <person name="van der Lee T.A.J."/>
        </authorList>
    </citation>
    <scope>NUCLEOTIDE SEQUENCE [LARGE SCALE GENOMIC DNA]</scope>
    <source>
        <strain evidence="1 2">CBS 675.73</strain>
    </source>
</reference>
<organism evidence="1 2">
    <name type="scientific">Chytriomyces confervae</name>
    <dbReference type="NCBI Taxonomy" id="246404"/>
    <lineage>
        <taxon>Eukaryota</taxon>
        <taxon>Fungi</taxon>
        <taxon>Fungi incertae sedis</taxon>
        <taxon>Chytridiomycota</taxon>
        <taxon>Chytridiomycota incertae sedis</taxon>
        <taxon>Chytridiomycetes</taxon>
        <taxon>Chytridiales</taxon>
        <taxon>Chytriomycetaceae</taxon>
        <taxon>Chytriomyces</taxon>
    </lineage>
</organism>